<feature type="non-terminal residue" evidence="1">
    <location>
        <position position="1"/>
    </location>
</feature>
<accession>A0A267EJC5</accession>
<evidence type="ECO:0000313" key="2">
    <source>
        <dbReference type="Proteomes" id="UP000215902"/>
    </source>
</evidence>
<gene>
    <name evidence="1" type="ORF">BOX15_Mlig005011g1</name>
</gene>
<dbReference type="AlphaFoldDB" id="A0A267EJC5"/>
<name>A0A267EJC5_9PLAT</name>
<comment type="caution">
    <text evidence="1">The sequence shown here is derived from an EMBL/GenBank/DDBJ whole genome shotgun (WGS) entry which is preliminary data.</text>
</comment>
<dbReference type="Proteomes" id="UP000215902">
    <property type="component" value="Unassembled WGS sequence"/>
</dbReference>
<reference evidence="1 2" key="1">
    <citation type="submission" date="2017-06" db="EMBL/GenBank/DDBJ databases">
        <title>A platform for efficient transgenesis in Macrostomum lignano, a flatworm model organism for stem cell research.</title>
        <authorList>
            <person name="Berezikov E."/>
        </authorList>
    </citation>
    <scope>NUCLEOTIDE SEQUENCE [LARGE SCALE GENOMIC DNA]</scope>
    <source>
        <strain evidence="1">DV1</strain>
        <tissue evidence="1">Whole organism</tissue>
    </source>
</reference>
<sequence length="455" mass="50212">EISGEQTERASHSRQNKTVRVAEMLFSKYFFCLNMHLLLLSRCASHQLDMLELDRYLSRKLEILTNFTHRQPTEISGSLRGGSARIVYFGNFNQEESSNFQSSLSLLALLPKYSRPGDVESVGFVDTSSPAGDRLRTRLGIGMLHSIVGWTKQQRAAFLGYRNVQLLLDFVDRLLLSEPLWLTGKKDKSKEAAVLLLPEGTDRLHPDLAAQLAEIAVEMPAYIGSGRRLATAYGTVPGSLVYRSPVTGSLAAARLRDHSNRSLHAVLRYLRSGQSVIPLSAGNLYLPASEAEHWNADKAGRAIHGKPLLILLADPESQAAASAALALMKRLVQQRKQRQHENPPWLAASLNPWRRLAGEPQIDWSGVLGGPELGRGPCFLMTINRRFGGSEPVGREDVFHLDEFRLDASVGGGSDGGHAAAMAGLQQWLRGRLEHFELSLRTEQGSKGPRAEDEL</sequence>
<organism evidence="1 2">
    <name type="scientific">Macrostomum lignano</name>
    <dbReference type="NCBI Taxonomy" id="282301"/>
    <lineage>
        <taxon>Eukaryota</taxon>
        <taxon>Metazoa</taxon>
        <taxon>Spiralia</taxon>
        <taxon>Lophotrochozoa</taxon>
        <taxon>Platyhelminthes</taxon>
        <taxon>Rhabditophora</taxon>
        <taxon>Macrostomorpha</taxon>
        <taxon>Macrostomida</taxon>
        <taxon>Macrostomidae</taxon>
        <taxon>Macrostomum</taxon>
    </lineage>
</organism>
<proteinExistence type="predicted"/>
<evidence type="ECO:0000313" key="1">
    <source>
        <dbReference type="EMBL" id="PAA61007.1"/>
    </source>
</evidence>
<protein>
    <submittedName>
        <fullName evidence="1">Uncharacterized protein</fullName>
    </submittedName>
</protein>
<keyword evidence="2" id="KW-1185">Reference proteome</keyword>
<dbReference type="EMBL" id="NIVC01002079">
    <property type="protein sequence ID" value="PAA61007.1"/>
    <property type="molecule type" value="Genomic_DNA"/>
</dbReference>